<sequence>MTETIAGLEVRKKIKENVALQELTGELNRLEALLVKACGSDNAMLTENLKRIILSGGKRLRPSLAYLCHGLAGYAGGDRKKREILPLMCMLELMHTASLIHDDVIDHSDERRGVITIHKVIGRHSAIKSGDYLLAKAMEHIPAYHGTGISEVLADTAAQMCLGEVQQMRTAFSREKQTYENYILQIKRKTAYLLAASCYTGAVAGGFTLEEAKSLRSYGENIGIAFQIKDDILDFKGSRKLGKPLGQDLRKGIFTLPLMKALEAEQDAEMLKLACAEEKSETDIERLIRFVVGTGSIGYTENKVREYSQKAIWDLETFPESPQKAALTDLAEGLAERKL</sequence>
<organism evidence="7 8">
    <name type="scientific">Parasporobacterium paucivorans DSM 15970</name>
    <dbReference type="NCBI Taxonomy" id="1122934"/>
    <lineage>
        <taxon>Bacteria</taxon>
        <taxon>Bacillati</taxon>
        <taxon>Bacillota</taxon>
        <taxon>Clostridia</taxon>
        <taxon>Lachnospirales</taxon>
        <taxon>Lachnospiraceae</taxon>
        <taxon>Parasporobacterium</taxon>
    </lineage>
</organism>
<dbReference type="RefSeq" id="WP_073992984.1">
    <property type="nucleotide sequence ID" value="NZ_FQYT01000006.1"/>
</dbReference>
<dbReference type="PROSITE" id="PS00723">
    <property type="entry name" value="POLYPRENYL_SYNTHASE_1"/>
    <property type="match status" value="1"/>
</dbReference>
<evidence type="ECO:0000256" key="6">
    <source>
        <dbReference type="RuleBase" id="RU004466"/>
    </source>
</evidence>
<evidence type="ECO:0000256" key="4">
    <source>
        <dbReference type="ARBA" id="ARBA00022723"/>
    </source>
</evidence>
<accession>A0A1M6DGR7</accession>
<gene>
    <name evidence="7" type="ORF">SAMN02745691_00708</name>
</gene>
<dbReference type="PROSITE" id="PS00444">
    <property type="entry name" value="POLYPRENYL_SYNTHASE_2"/>
    <property type="match status" value="1"/>
</dbReference>
<evidence type="ECO:0000313" key="8">
    <source>
        <dbReference type="Proteomes" id="UP000184342"/>
    </source>
</evidence>
<dbReference type="GO" id="GO:0046872">
    <property type="term" value="F:metal ion binding"/>
    <property type="evidence" value="ECO:0007669"/>
    <property type="project" value="UniProtKB-KW"/>
</dbReference>
<dbReference type="InterPro" id="IPR033749">
    <property type="entry name" value="Polyprenyl_synt_CS"/>
</dbReference>
<evidence type="ECO:0000256" key="2">
    <source>
        <dbReference type="ARBA" id="ARBA00006706"/>
    </source>
</evidence>
<dbReference type="SUPFAM" id="SSF48576">
    <property type="entry name" value="Terpenoid synthases"/>
    <property type="match status" value="1"/>
</dbReference>
<evidence type="ECO:0000256" key="5">
    <source>
        <dbReference type="ARBA" id="ARBA00022842"/>
    </source>
</evidence>
<dbReference type="InterPro" id="IPR000092">
    <property type="entry name" value="Polyprenyl_synt"/>
</dbReference>
<dbReference type="GO" id="GO:0008299">
    <property type="term" value="P:isoprenoid biosynthetic process"/>
    <property type="evidence" value="ECO:0007669"/>
    <property type="project" value="InterPro"/>
</dbReference>
<comment type="cofactor">
    <cofactor evidence="1">
        <name>Mg(2+)</name>
        <dbReference type="ChEBI" id="CHEBI:18420"/>
    </cofactor>
</comment>
<dbReference type="Pfam" id="PF00348">
    <property type="entry name" value="polyprenyl_synt"/>
    <property type="match status" value="1"/>
</dbReference>
<name>A0A1M6DGR7_9FIRM</name>
<keyword evidence="3 6" id="KW-0808">Transferase</keyword>
<dbReference type="SFLD" id="SFLDS00005">
    <property type="entry name" value="Isoprenoid_Synthase_Type_I"/>
    <property type="match status" value="1"/>
</dbReference>
<dbReference type="EMBL" id="FQYT01000006">
    <property type="protein sequence ID" value="SHI72466.1"/>
    <property type="molecule type" value="Genomic_DNA"/>
</dbReference>
<evidence type="ECO:0000256" key="3">
    <source>
        <dbReference type="ARBA" id="ARBA00022679"/>
    </source>
</evidence>
<dbReference type="OrthoDB" id="9805316at2"/>
<dbReference type="PANTHER" id="PTHR12001:SF69">
    <property type="entry name" value="ALL TRANS-POLYPRENYL-DIPHOSPHATE SYNTHASE PDSS1"/>
    <property type="match status" value="1"/>
</dbReference>
<dbReference type="PANTHER" id="PTHR12001">
    <property type="entry name" value="GERANYLGERANYL PYROPHOSPHATE SYNTHASE"/>
    <property type="match status" value="1"/>
</dbReference>
<dbReference type="AlphaFoldDB" id="A0A1M6DGR7"/>
<dbReference type="Proteomes" id="UP000184342">
    <property type="component" value="Unassembled WGS sequence"/>
</dbReference>
<dbReference type="CDD" id="cd00685">
    <property type="entry name" value="Trans_IPPS_HT"/>
    <property type="match status" value="1"/>
</dbReference>
<comment type="similarity">
    <text evidence="2 6">Belongs to the FPP/GGPP synthase family.</text>
</comment>
<keyword evidence="5" id="KW-0460">Magnesium</keyword>
<protein>
    <submittedName>
        <fullName evidence="7">Heptaprenyl diphosphate synthase</fullName>
    </submittedName>
</protein>
<reference evidence="7 8" key="1">
    <citation type="submission" date="2016-11" db="EMBL/GenBank/DDBJ databases">
        <authorList>
            <person name="Jaros S."/>
            <person name="Januszkiewicz K."/>
            <person name="Wedrychowicz H."/>
        </authorList>
    </citation>
    <scope>NUCLEOTIDE SEQUENCE [LARGE SCALE GENOMIC DNA]</scope>
    <source>
        <strain evidence="7 8">DSM 15970</strain>
    </source>
</reference>
<proteinExistence type="inferred from homology"/>
<evidence type="ECO:0000256" key="1">
    <source>
        <dbReference type="ARBA" id="ARBA00001946"/>
    </source>
</evidence>
<dbReference type="GO" id="GO:0004659">
    <property type="term" value="F:prenyltransferase activity"/>
    <property type="evidence" value="ECO:0007669"/>
    <property type="project" value="InterPro"/>
</dbReference>
<keyword evidence="4" id="KW-0479">Metal-binding</keyword>
<keyword evidence="8" id="KW-1185">Reference proteome</keyword>
<dbReference type="Gene3D" id="1.10.600.10">
    <property type="entry name" value="Farnesyl Diphosphate Synthase"/>
    <property type="match status" value="1"/>
</dbReference>
<evidence type="ECO:0000313" key="7">
    <source>
        <dbReference type="EMBL" id="SHI72466.1"/>
    </source>
</evidence>
<dbReference type="STRING" id="1122934.SAMN02745691_00708"/>
<dbReference type="InterPro" id="IPR008949">
    <property type="entry name" value="Isoprenoid_synthase_dom_sf"/>
</dbReference>